<gene>
    <name evidence="2" type="ORF">LZG35_20430</name>
</gene>
<comment type="caution">
    <text evidence="2">The sequence shown here is derived from an EMBL/GenBank/DDBJ whole genome shotgun (WGS) entry which is preliminary data.</text>
</comment>
<dbReference type="RefSeq" id="WP_233926168.1">
    <property type="nucleotide sequence ID" value="NZ_JAJVKT010000036.1"/>
</dbReference>
<evidence type="ECO:0000313" key="2">
    <source>
        <dbReference type="EMBL" id="MCE7511008.1"/>
    </source>
</evidence>
<accession>A0A9Q3W8D1</accession>
<dbReference type="AlphaFoldDB" id="A0A9Q3W8D1"/>
<dbReference type="EMBL" id="JAJVKT010000036">
    <property type="protein sequence ID" value="MCE7511008.1"/>
    <property type="molecule type" value="Genomic_DNA"/>
</dbReference>
<feature type="region of interest" description="Disordered" evidence="1">
    <location>
        <begin position="73"/>
        <end position="98"/>
    </location>
</feature>
<dbReference type="Proteomes" id="UP001107961">
    <property type="component" value="Unassembled WGS sequence"/>
</dbReference>
<name>A0A9Q3W8D1_9GAMM</name>
<proteinExistence type="predicted"/>
<organism evidence="2 3">
    <name type="scientific">Alloalcanivorax xenomutans</name>
    <dbReference type="NCBI Taxonomy" id="1094342"/>
    <lineage>
        <taxon>Bacteria</taxon>
        <taxon>Pseudomonadati</taxon>
        <taxon>Pseudomonadota</taxon>
        <taxon>Gammaproteobacteria</taxon>
        <taxon>Oceanospirillales</taxon>
        <taxon>Alcanivoracaceae</taxon>
        <taxon>Alloalcanivorax</taxon>
    </lineage>
</organism>
<evidence type="ECO:0000256" key="1">
    <source>
        <dbReference type="SAM" id="MobiDB-lite"/>
    </source>
</evidence>
<protein>
    <submittedName>
        <fullName evidence="2">Uncharacterized protein</fullName>
    </submittedName>
</protein>
<feature type="compositionally biased region" description="Polar residues" evidence="1">
    <location>
        <begin position="87"/>
        <end position="98"/>
    </location>
</feature>
<reference evidence="2" key="1">
    <citation type="submission" date="2022-01" db="EMBL/GenBank/DDBJ databases">
        <authorList>
            <person name="Karlyshev A.V."/>
            <person name="Jaspars M."/>
        </authorList>
    </citation>
    <scope>NUCLEOTIDE SEQUENCE</scope>
    <source>
        <strain evidence="2">AGSA3-2</strain>
    </source>
</reference>
<evidence type="ECO:0000313" key="3">
    <source>
        <dbReference type="Proteomes" id="UP001107961"/>
    </source>
</evidence>
<keyword evidence="3" id="KW-1185">Reference proteome</keyword>
<sequence>MTTSQDHQLNLRVSRQLWDRFVEAAHTRAQTPSSVLRAFMAAYSQLAVAPDSEHLDRDQLQRRVRTLEQYLSQTGQPLPLEAVEPQDSANTTAQTDPQ</sequence>